<keyword evidence="1 4" id="KW-0808">Transferase</keyword>
<proteinExistence type="predicted"/>
<dbReference type="InterPro" id="IPR016181">
    <property type="entry name" value="Acyl_CoA_acyltransferase"/>
</dbReference>
<reference evidence="4" key="2">
    <citation type="submission" date="2022-08" db="EMBL/GenBank/DDBJ databases">
        <authorList>
            <person name="Dong C."/>
        </authorList>
    </citation>
    <scope>NUCLEOTIDE SEQUENCE</scope>
    <source>
        <strain evidence="4">59MF3M-4</strain>
    </source>
</reference>
<dbReference type="Pfam" id="PF13508">
    <property type="entry name" value="Acetyltransf_7"/>
    <property type="match status" value="1"/>
</dbReference>
<dbReference type="PROSITE" id="PS51186">
    <property type="entry name" value="GNAT"/>
    <property type="match status" value="1"/>
</dbReference>
<dbReference type="NCBIfam" id="NF007853">
    <property type="entry name" value="PRK10562.1"/>
    <property type="match status" value="1"/>
</dbReference>
<sequence>MIRPAAGIRLDTTTSPATLTPPGAGTQTARSDIDAILTVWLDASVKAHDFIEPSFWQSQLDNMRDVYLPNSDVWVFELNAQVVGFYALHNNTLAAIFVAPQHQGRGIGKQLLNHAKQQRNELHLTVYKANEPSCRFYRNQGFTLVREQTDSHTGHTELLLHFTA</sequence>
<evidence type="ECO:0000256" key="2">
    <source>
        <dbReference type="ARBA" id="ARBA00023315"/>
    </source>
</evidence>
<dbReference type="Proteomes" id="UP001147830">
    <property type="component" value="Unassembled WGS sequence"/>
</dbReference>
<dbReference type="PANTHER" id="PTHR43800:SF1">
    <property type="entry name" value="PEPTIDYL-LYSINE N-ACETYLTRANSFERASE YJAB"/>
    <property type="match status" value="1"/>
</dbReference>
<gene>
    <name evidence="4" type="ORF">NYR02_02215</name>
</gene>
<dbReference type="AlphaFoldDB" id="A0A9X2WCZ1"/>
<keyword evidence="2 4" id="KW-0012">Acyltransferase</keyword>
<dbReference type="Gene3D" id="3.40.630.30">
    <property type="match status" value="1"/>
</dbReference>
<dbReference type="RefSeq" id="WP_260974766.1">
    <property type="nucleotide sequence ID" value="NZ_JAOANI010000009.1"/>
</dbReference>
<dbReference type="CDD" id="cd04301">
    <property type="entry name" value="NAT_SF"/>
    <property type="match status" value="1"/>
</dbReference>
<dbReference type="SUPFAM" id="SSF55729">
    <property type="entry name" value="Acyl-CoA N-acyltransferases (Nat)"/>
    <property type="match status" value="1"/>
</dbReference>
<keyword evidence="5" id="KW-1185">Reference proteome</keyword>
<dbReference type="PANTHER" id="PTHR43800">
    <property type="entry name" value="PEPTIDYL-LYSINE N-ACETYLTRANSFERASE YJAB"/>
    <property type="match status" value="1"/>
</dbReference>
<dbReference type="EMBL" id="JAOANI010000009">
    <property type="protein sequence ID" value="MCT7357836.1"/>
    <property type="molecule type" value="Genomic_DNA"/>
</dbReference>
<evidence type="ECO:0000256" key="1">
    <source>
        <dbReference type="ARBA" id="ARBA00022679"/>
    </source>
</evidence>
<reference evidence="4" key="1">
    <citation type="journal article" date="2022" name="Front. Microbiol.">
        <title>Genome-based taxonomic rearrangement of Oceanobacter-related bacteria including the description of Thalassolituus hydrocarbonoclasticus sp. nov. and Thalassolituus pacificus sp. nov. and emended description of the genus Thalassolituus.</title>
        <authorList>
            <person name="Dong C."/>
            <person name="Wei L."/>
            <person name="Wang J."/>
            <person name="Lai Q."/>
            <person name="Huang Z."/>
            <person name="Shao Z."/>
        </authorList>
    </citation>
    <scope>NUCLEOTIDE SEQUENCE</scope>
    <source>
        <strain evidence="4">59MF3M-4</strain>
    </source>
</reference>
<dbReference type="EC" id="2.3.1.-" evidence="4"/>
<organism evidence="4 5">
    <name type="scientific">Thalassolituus pacificus</name>
    <dbReference type="NCBI Taxonomy" id="2975440"/>
    <lineage>
        <taxon>Bacteria</taxon>
        <taxon>Pseudomonadati</taxon>
        <taxon>Pseudomonadota</taxon>
        <taxon>Gammaproteobacteria</taxon>
        <taxon>Oceanospirillales</taxon>
        <taxon>Oceanospirillaceae</taxon>
        <taxon>Thalassolituus</taxon>
    </lineage>
</organism>
<evidence type="ECO:0000313" key="4">
    <source>
        <dbReference type="EMBL" id="MCT7357836.1"/>
    </source>
</evidence>
<evidence type="ECO:0000313" key="5">
    <source>
        <dbReference type="Proteomes" id="UP001147830"/>
    </source>
</evidence>
<evidence type="ECO:0000259" key="3">
    <source>
        <dbReference type="PROSITE" id="PS51186"/>
    </source>
</evidence>
<comment type="caution">
    <text evidence="4">The sequence shown here is derived from an EMBL/GenBank/DDBJ whole genome shotgun (WGS) entry which is preliminary data.</text>
</comment>
<dbReference type="InterPro" id="IPR000182">
    <property type="entry name" value="GNAT_dom"/>
</dbReference>
<accession>A0A9X2WCZ1</accession>
<protein>
    <submittedName>
        <fullName evidence="4">N-acetyltransferase</fullName>
        <ecNumber evidence="4">2.3.1.-</ecNumber>
    </submittedName>
</protein>
<dbReference type="GO" id="GO:0016747">
    <property type="term" value="F:acyltransferase activity, transferring groups other than amino-acyl groups"/>
    <property type="evidence" value="ECO:0007669"/>
    <property type="project" value="InterPro"/>
</dbReference>
<name>A0A9X2WCZ1_9GAMM</name>
<feature type="domain" description="N-acetyltransferase" evidence="3">
    <location>
        <begin position="24"/>
        <end position="164"/>
    </location>
</feature>